<proteinExistence type="predicted"/>
<dbReference type="EMBL" id="PFAZ01000001">
    <property type="protein sequence ID" value="PIR89444.1"/>
    <property type="molecule type" value="Genomic_DNA"/>
</dbReference>
<accession>A0A2H0USQ3</accession>
<dbReference type="Gene3D" id="2.60.40.1120">
    <property type="entry name" value="Carboxypeptidase-like, regulatory domain"/>
    <property type="match status" value="1"/>
</dbReference>
<dbReference type="InterPro" id="IPR012902">
    <property type="entry name" value="N_methyl_site"/>
</dbReference>
<dbReference type="AlphaFoldDB" id="A0A2H0USQ3"/>
<name>A0A2H0USQ3_9BACT</name>
<evidence type="ECO:0000313" key="3">
    <source>
        <dbReference type="Proteomes" id="UP000231157"/>
    </source>
</evidence>
<sequence length="608" mass="64625">MRKHAVLPLLEKKRLKGLSLLETVIGVALLVVIGLVLYQGFSVVLTLLTSSRQKVAAASIANEQIEVLRNMPYSDVGVVGGVPSGVVPPVQIFYRDNYAFTLTTTIRNVDDPFDGTIGGAPNDTSPADYKLVSLELNCANCDRPEIFNFTGRVAPRSLESTGSNGAIFIQAIDANGIGIPSAKVHVVNASSTPQIDLTDETDSDGYLKLIDVPPGSQTYDITVSKTGYSTDQTYEPSVSVPNPVKLPVTVATGQVTSVTFAIDRVSTLGVSSLTESCSPVGSINFTLSGAKLIGTTPDILKYSNGFTTGSGGTRTVSNLEWDAYSMSFSNSSYDVAGTIPNIPLNLLPNSTQDFKIVVQPKDPQALLVTVKDSVTLLPIANTVVNLTKSGYDETITTGRGSFNQTDWSGGSGQADFGDLTGYESQDGNISVDNPVGDLTLNQVSTTTYVSSGFLTSSTFDTGSDSTFYTISYNPTNQSPDTGSDPLKIQIATATTSSPLSWDFLGPDGTSNTFYTTTSPDINTDHNGDRYFKYKIYLSTASTSFTPNVSDVTLTYASECVPPGQAFFHGLSSGSYTLDVSHSGYDSYSQTITVGSSWEEIEVFLDPSS</sequence>
<reference evidence="3" key="1">
    <citation type="submission" date="2017-09" db="EMBL/GenBank/DDBJ databases">
        <title>Depth-based differentiation of microbial function through sediment-hosted aquifers and enrichment of novel symbionts in the deep terrestrial subsurface.</title>
        <authorList>
            <person name="Probst A.J."/>
            <person name="Ladd B."/>
            <person name="Jarett J.K."/>
            <person name="Geller-Mcgrath D.E."/>
            <person name="Sieber C.M.K."/>
            <person name="Emerson J.B."/>
            <person name="Anantharaman K."/>
            <person name="Thomas B.C."/>
            <person name="Malmstrom R."/>
            <person name="Stieglmeier M."/>
            <person name="Klingl A."/>
            <person name="Woyke T."/>
            <person name="Ryan C.M."/>
            <person name="Banfield J.F."/>
        </authorList>
    </citation>
    <scope>NUCLEOTIDE SEQUENCE [LARGE SCALE GENOMIC DNA]</scope>
</reference>
<dbReference type="Proteomes" id="UP000231157">
    <property type="component" value="Unassembled WGS sequence"/>
</dbReference>
<gene>
    <name evidence="2" type="ORF">COU07_00900</name>
</gene>
<dbReference type="InterPro" id="IPR008969">
    <property type="entry name" value="CarboxyPept-like_regulatory"/>
</dbReference>
<protein>
    <recommendedName>
        <fullName evidence="4">PEGA domain-containing protein</fullName>
    </recommendedName>
</protein>
<dbReference type="PROSITE" id="PS00409">
    <property type="entry name" value="PROKAR_NTER_METHYL"/>
    <property type="match status" value="1"/>
</dbReference>
<evidence type="ECO:0000313" key="2">
    <source>
        <dbReference type="EMBL" id="PIR89444.1"/>
    </source>
</evidence>
<comment type="caution">
    <text evidence="2">The sequence shown here is derived from an EMBL/GenBank/DDBJ whole genome shotgun (WGS) entry which is preliminary data.</text>
</comment>
<keyword evidence="1" id="KW-0812">Transmembrane</keyword>
<keyword evidence="1" id="KW-1133">Transmembrane helix</keyword>
<evidence type="ECO:0000256" key="1">
    <source>
        <dbReference type="SAM" id="Phobius"/>
    </source>
</evidence>
<organism evidence="2 3">
    <name type="scientific">Candidatus Harrisonbacteria bacterium CG10_big_fil_rev_8_21_14_0_10_40_38</name>
    <dbReference type="NCBI Taxonomy" id="1974583"/>
    <lineage>
        <taxon>Bacteria</taxon>
        <taxon>Candidatus Harrisoniibacteriota</taxon>
    </lineage>
</organism>
<keyword evidence="1" id="KW-0472">Membrane</keyword>
<evidence type="ECO:0008006" key="4">
    <source>
        <dbReference type="Google" id="ProtNLM"/>
    </source>
</evidence>
<dbReference type="SUPFAM" id="SSF49464">
    <property type="entry name" value="Carboxypeptidase regulatory domain-like"/>
    <property type="match status" value="1"/>
</dbReference>
<feature type="transmembrane region" description="Helical" evidence="1">
    <location>
        <begin position="20"/>
        <end position="41"/>
    </location>
</feature>